<protein>
    <submittedName>
        <fullName evidence="2">Uncharacterized protein</fullName>
    </submittedName>
</protein>
<evidence type="ECO:0000313" key="1">
    <source>
        <dbReference type="EMBL" id="CAH0368072.1"/>
    </source>
</evidence>
<dbReference type="EMBL" id="CAKKNE010000003">
    <property type="protein sequence ID" value="CAH0372509.1"/>
    <property type="molecule type" value="Genomic_DNA"/>
</dbReference>
<comment type="caution">
    <text evidence="2">The sequence shown here is derived from an EMBL/GenBank/DDBJ whole genome shotgun (WGS) entry which is preliminary data.</text>
</comment>
<dbReference type="EMBL" id="CAKKNE010000002">
    <property type="protein sequence ID" value="CAH0368072.1"/>
    <property type="molecule type" value="Genomic_DNA"/>
</dbReference>
<reference evidence="2" key="1">
    <citation type="submission" date="2021-11" db="EMBL/GenBank/DDBJ databases">
        <authorList>
            <consortium name="Genoscope - CEA"/>
            <person name="William W."/>
        </authorList>
    </citation>
    <scope>NUCLEOTIDE SEQUENCE</scope>
</reference>
<dbReference type="Proteomes" id="UP000789595">
    <property type="component" value="Unassembled WGS sequence"/>
</dbReference>
<sequence length="154" mass="17014">MRGPRLRRERGFGRKSRPWVARFGRGLLSHHDVHTRGVEGCVEDHGEQQCLERVAAAPWARNLKSYENVTSISSVGMVMERKRPKVLITFALTAAERAICPAKWAAPLAPRSARELLLFCSSASWDIGRRAAAALPLKTGAATGELHHSRCAFS</sequence>
<gene>
    <name evidence="1" type="ORF">PECAL_2P11200</name>
    <name evidence="2" type="ORF">PECAL_3P25100</name>
</gene>
<evidence type="ECO:0000313" key="2">
    <source>
        <dbReference type="EMBL" id="CAH0372509.1"/>
    </source>
</evidence>
<keyword evidence="3" id="KW-1185">Reference proteome</keyword>
<organism evidence="2 3">
    <name type="scientific">Pelagomonas calceolata</name>
    <dbReference type="NCBI Taxonomy" id="35677"/>
    <lineage>
        <taxon>Eukaryota</taxon>
        <taxon>Sar</taxon>
        <taxon>Stramenopiles</taxon>
        <taxon>Ochrophyta</taxon>
        <taxon>Pelagophyceae</taxon>
        <taxon>Pelagomonadales</taxon>
        <taxon>Pelagomonadaceae</taxon>
        <taxon>Pelagomonas</taxon>
    </lineage>
</organism>
<dbReference type="AlphaFoldDB" id="A0A8J2SSY0"/>
<accession>A0A8J2SSY0</accession>
<proteinExistence type="predicted"/>
<evidence type="ECO:0000313" key="3">
    <source>
        <dbReference type="Proteomes" id="UP000789595"/>
    </source>
</evidence>
<name>A0A8J2SSY0_9STRA</name>